<reference evidence="1 2" key="1">
    <citation type="submission" date="2019-02" db="EMBL/GenBank/DDBJ databases">
        <title>Pedobacter sp. RP-3-11 sp. nov., isolated from Arctic soil.</title>
        <authorList>
            <person name="Dahal R.H."/>
        </authorList>
    </citation>
    <scope>NUCLEOTIDE SEQUENCE [LARGE SCALE GENOMIC DNA]</scope>
    <source>
        <strain evidence="1 2">RP-3-11</strain>
    </source>
</reference>
<proteinExistence type="predicted"/>
<protein>
    <submittedName>
        <fullName evidence="1">MoaD/ThiS family protein</fullName>
    </submittedName>
</protein>
<dbReference type="InterPro" id="IPR016155">
    <property type="entry name" value="Mopterin_synth/thiamin_S_b"/>
</dbReference>
<dbReference type="Pfam" id="PF02597">
    <property type="entry name" value="ThiS"/>
    <property type="match status" value="1"/>
</dbReference>
<dbReference type="InterPro" id="IPR003749">
    <property type="entry name" value="ThiS/MoaD-like"/>
</dbReference>
<dbReference type="OrthoDB" id="1191081at2"/>
<organism evidence="1 2">
    <name type="scientific">Pedobacter frigidisoli</name>
    <dbReference type="NCBI Taxonomy" id="2530455"/>
    <lineage>
        <taxon>Bacteria</taxon>
        <taxon>Pseudomonadati</taxon>
        <taxon>Bacteroidota</taxon>
        <taxon>Sphingobacteriia</taxon>
        <taxon>Sphingobacteriales</taxon>
        <taxon>Sphingobacteriaceae</taxon>
        <taxon>Pedobacter</taxon>
    </lineage>
</organism>
<keyword evidence="2" id="KW-1185">Reference proteome</keyword>
<accession>A0A4R0NYS4</accession>
<dbReference type="Gene3D" id="3.10.20.30">
    <property type="match status" value="1"/>
</dbReference>
<comment type="caution">
    <text evidence="1">The sequence shown here is derived from an EMBL/GenBank/DDBJ whole genome shotgun (WGS) entry which is preliminary data.</text>
</comment>
<sequence length="76" mass="8536">MEIELVTFGKISELIPNQKIEVEASNTDELQTNLEQLFPNLASMKYKLALNKDIVQSTQELRNNDIIAIMPPFSGG</sequence>
<dbReference type="RefSeq" id="WP_131559738.1">
    <property type="nucleotide sequence ID" value="NZ_SJSN01000010.1"/>
</dbReference>
<dbReference type="Proteomes" id="UP000291485">
    <property type="component" value="Unassembled WGS sequence"/>
</dbReference>
<dbReference type="AlphaFoldDB" id="A0A4R0NYS4"/>
<dbReference type="InterPro" id="IPR012675">
    <property type="entry name" value="Beta-grasp_dom_sf"/>
</dbReference>
<gene>
    <name evidence="1" type="ORF">EZ449_13755</name>
</gene>
<name>A0A4R0NYS4_9SPHI</name>
<evidence type="ECO:0000313" key="1">
    <source>
        <dbReference type="EMBL" id="TCD07600.1"/>
    </source>
</evidence>
<dbReference type="SUPFAM" id="SSF54285">
    <property type="entry name" value="MoaD/ThiS"/>
    <property type="match status" value="1"/>
</dbReference>
<dbReference type="EMBL" id="SJSN01000010">
    <property type="protein sequence ID" value="TCD07600.1"/>
    <property type="molecule type" value="Genomic_DNA"/>
</dbReference>
<evidence type="ECO:0000313" key="2">
    <source>
        <dbReference type="Proteomes" id="UP000291485"/>
    </source>
</evidence>